<gene>
    <name evidence="8" type="ORF">NCTC11636_01446</name>
</gene>
<evidence type="ECO:0000256" key="4">
    <source>
        <dbReference type="ARBA" id="ARBA00023136"/>
    </source>
</evidence>
<feature type="domain" description="TM2" evidence="7">
    <location>
        <begin position="135"/>
        <end position="181"/>
    </location>
</feature>
<dbReference type="Pfam" id="PF05154">
    <property type="entry name" value="TM2"/>
    <property type="match status" value="1"/>
</dbReference>
<evidence type="ECO:0000256" key="1">
    <source>
        <dbReference type="ARBA" id="ARBA00004141"/>
    </source>
</evidence>
<evidence type="ECO:0000256" key="5">
    <source>
        <dbReference type="SAM" id="MobiDB-lite"/>
    </source>
</evidence>
<feature type="region of interest" description="Disordered" evidence="5">
    <location>
        <begin position="89"/>
        <end position="122"/>
    </location>
</feature>
<organism evidence="8 9">
    <name type="scientific">Actinomyces howellii</name>
    <dbReference type="NCBI Taxonomy" id="52771"/>
    <lineage>
        <taxon>Bacteria</taxon>
        <taxon>Bacillati</taxon>
        <taxon>Actinomycetota</taxon>
        <taxon>Actinomycetes</taxon>
        <taxon>Actinomycetales</taxon>
        <taxon>Actinomycetaceae</taxon>
        <taxon>Actinomyces</taxon>
    </lineage>
</organism>
<keyword evidence="2 6" id="KW-0812">Transmembrane</keyword>
<feature type="transmembrane region" description="Helical" evidence="6">
    <location>
        <begin position="139"/>
        <end position="158"/>
    </location>
</feature>
<accession>A0A448HH99</accession>
<reference evidence="8 9" key="1">
    <citation type="submission" date="2018-12" db="EMBL/GenBank/DDBJ databases">
        <authorList>
            <consortium name="Pathogen Informatics"/>
        </authorList>
    </citation>
    <scope>NUCLEOTIDE SEQUENCE [LARGE SCALE GENOMIC DNA]</scope>
    <source>
        <strain evidence="8 9">NCTC11636</strain>
    </source>
</reference>
<evidence type="ECO:0000313" key="9">
    <source>
        <dbReference type="Proteomes" id="UP000266895"/>
    </source>
</evidence>
<dbReference type="Proteomes" id="UP000266895">
    <property type="component" value="Chromosome"/>
</dbReference>
<name>A0A448HH99_9ACTO</name>
<comment type="subcellular location">
    <subcellularLocation>
        <location evidence="1">Membrane</location>
        <topology evidence="1">Multi-pass membrane protein</topology>
    </subcellularLocation>
</comment>
<dbReference type="EMBL" id="LR134350">
    <property type="protein sequence ID" value="VEG28262.1"/>
    <property type="molecule type" value="Genomic_DNA"/>
</dbReference>
<dbReference type="KEGG" id="ahw:NCTC11636_01446"/>
<evidence type="ECO:0000313" key="8">
    <source>
        <dbReference type="EMBL" id="VEG28262.1"/>
    </source>
</evidence>
<feature type="region of interest" description="Disordered" evidence="5">
    <location>
        <begin position="1"/>
        <end position="48"/>
    </location>
</feature>
<dbReference type="AlphaFoldDB" id="A0A448HH99"/>
<dbReference type="RefSeq" id="WP_170174828.1">
    <property type="nucleotide sequence ID" value="NZ_LR134350.1"/>
</dbReference>
<proteinExistence type="predicted"/>
<dbReference type="GO" id="GO:0016020">
    <property type="term" value="C:membrane"/>
    <property type="evidence" value="ECO:0007669"/>
    <property type="project" value="UniProtKB-SubCell"/>
</dbReference>
<keyword evidence="4 6" id="KW-0472">Membrane</keyword>
<feature type="transmembrane region" description="Helical" evidence="6">
    <location>
        <begin position="164"/>
        <end position="188"/>
    </location>
</feature>
<keyword evidence="9" id="KW-1185">Reference proteome</keyword>
<dbReference type="InterPro" id="IPR007829">
    <property type="entry name" value="TM2"/>
</dbReference>
<sequence>MSSQDHTQDDAYPSGGSPLPTGSELTPYGEAQPYVEAGGPDPYAQAGYDQAYPQAGYDQAYPQAGYDQAYPQAGYDQAYPQAGYGDPYAQAGGGDPYSQSGYGDPYAQAGGGDPYSQSGHGQPYAQPAYAQPAYGKSKVAAGILGILLGTLGIHNFYLGYTGKAVAQLLISLLSCGMLIWVSAIWGLVEGILILVAQPGTRPWGVDAQGVPLRD</sequence>
<protein>
    <submittedName>
        <fullName evidence="8">TM2 domain</fullName>
    </submittedName>
</protein>
<keyword evidence="3 6" id="KW-1133">Transmembrane helix</keyword>
<evidence type="ECO:0000259" key="7">
    <source>
        <dbReference type="Pfam" id="PF05154"/>
    </source>
</evidence>
<evidence type="ECO:0000256" key="6">
    <source>
        <dbReference type="SAM" id="Phobius"/>
    </source>
</evidence>
<evidence type="ECO:0000256" key="3">
    <source>
        <dbReference type="ARBA" id="ARBA00022989"/>
    </source>
</evidence>
<evidence type="ECO:0000256" key="2">
    <source>
        <dbReference type="ARBA" id="ARBA00022692"/>
    </source>
</evidence>